<proteinExistence type="predicted"/>
<sequence>MIKLNSLQYTNMQNLHINSDLSLSVLSNNESYLDLKKEFISKYSKTNLTTFSFDKDGFLGLFLELSKKGKIAVCKGETHSVYEAAKTFESLGFELLWLDLLKNGKVDTKKIESENIDFLFLSSYVMDTFVKTNLEEIKELTSAKIISNASASFSEHSDAVYFDSYKLTGFTTSGVLLFDGELFEEKSFGFIDSIAVNTIFEALKAQSFESSIKHSFKDELENALGDNLYYFVDSNDTLDYSFHFALKGIKARELIRTLSLDEIHITNGEGCSLGLSKPSRIIQAMGYDETTSRNALSLTFCEKLDANIIEKVAKIIAKKYRQIKVLNEQ</sequence>
<keyword evidence="2" id="KW-1185">Reference proteome</keyword>
<dbReference type="Gene3D" id="3.40.640.10">
    <property type="entry name" value="Type I PLP-dependent aspartate aminotransferase-like (Major domain)"/>
    <property type="match status" value="1"/>
</dbReference>
<dbReference type="Gene3D" id="3.90.1150.10">
    <property type="entry name" value="Aspartate Aminotransferase, domain 1"/>
    <property type="match status" value="1"/>
</dbReference>
<name>A0ABY5EA20_9BACT</name>
<accession>A0ABY5EA20</accession>
<dbReference type="Proteomes" id="UP001060012">
    <property type="component" value="Chromosome"/>
</dbReference>
<dbReference type="EMBL" id="CP100595">
    <property type="protein sequence ID" value="UTJ07631.1"/>
    <property type="molecule type" value="Genomic_DNA"/>
</dbReference>
<dbReference type="SUPFAM" id="SSF53383">
    <property type="entry name" value="PLP-dependent transferases"/>
    <property type="match status" value="1"/>
</dbReference>
<dbReference type="InterPro" id="IPR015422">
    <property type="entry name" value="PyrdxlP-dep_Trfase_small"/>
</dbReference>
<protein>
    <submittedName>
        <fullName evidence="1">Cysteine desulfurase</fullName>
    </submittedName>
</protein>
<evidence type="ECO:0000313" key="2">
    <source>
        <dbReference type="Proteomes" id="UP001060012"/>
    </source>
</evidence>
<gene>
    <name evidence="1" type="ORF">NJU99_05920</name>
</gene>
<dbReference type="RefSeq" id="WP_254577805.1">
    <property type="nucleotide sequence ID" value="NZ_CP100595.1"/>
</dbReference>
<dbReference type="InterPro" id="IPR015424">
    <property type="entry name" value="PyrdxlP-dep_Trfase"/>
</dbReference>
<organism evidence="1 2">
    <name type="scientific">Arcobacter roscoffensis</name>
    <dbReference type="NCBI Taxonomy" id="2961520"/>
    <lineage>
        <taxon>Bacteria</taxon>
        <taxon>Pseudomonadati</taxon>
        <taxon>Campylobacterota</taxon>
        <taxon>Epsilonproteobacteria</taxon>
        <taxon>Campylobacterales</taxon>
        <taxon>Arcobacteraceae</taxon>
        <taxon>Arcobacter</taxon>
    </lineage>
</organism>
<reference evidence="1" key="1">
    <citation type="submission" date="2022-07" db="EMBL/GenBank/DDBJ databases">
        <title>Arcobacter roscoffensis sp. nov., a marine bacterium isolated from coastal seawater collected from Roscoff, France.</title>
        <authorList>
            <person name="Pascual J."/>
            <person name="Lepeaux C."/>
            <person name="Methner A."/>
            <person name="Overmann J."/>
        </authorList>
    </citation>
    <scope>NUCLEOTIDE SEQUENCE</scope>
    <source>
        <strain evidence="1">ARW1-2F2</strain>
    </source>
</reference>
<dbReference type="InterPro" id="IPR015421">
    <property type="entry name" value="PyrdxlP-dep_Trfase_major"/>
</dbReference>
<evidence type="ECO:0000313" key="1">
    <source>
        <dbReference type="EMBL" id="UTJ07631.1"/>
    </source>
</evidence>